<evidence type="ECO:0000313" key="1">
    <source>
        <dbReference type="EMBL" id="TWU30211.1"/>
    </source>
</evidence>
<dbReference type="EMBL" id="SJPS01000001">
    <property type="protein sequence ID" value="TWU30211.1"/>
    <property type="molecule type" value="Genomic_DNA"/>
</dbReference>
<comment type="caution">
    <text evidence="1">The sequence shown here is derived from an EMBL/GenBank/DDBJ whole genome shotgun (WGS) entry which is preliminary data.</text>
</comment>
<dbReference type="RefSeq" id="WP_197530381.1">
    <property type="nucleotide sequence ID" value="NZ_SJPS01000001.1"/>
</dbReference>
<organism evidence="1 2">
    <name type="scientific">Bythopirellula polymerisocia</name>
    <dbReference type="NCBI Taxonomy" id="2528003"/>
    <lineage>
        <taxon>Bacteria</taxon>
        <taxon>Pseudomonadati</taxon>
        <taxon>Planctomycetota</taxon>
        <taxon>Planctomycetia</taxon>
        <taxon>Pirellulales</taxon>
        <taxon>Lacipirellulaceae</taxon>
        <taxon>Bythopirellula</taxon>
    </lineage>
</organism>
<protein>
    <submittedName>
        <fullName evidence="1">Uncharacterized protein</fullName>
    </submittedName>
</protein>
<reference evidence="1 2" key="1">
    <citation type="submission" date="2019-02" db="EMBL/GenBank/DDBJ databases">
        <title>Deep-cultivation of Planctomycetes and their phenomic and genomic characterization uncovers novel biology.</title>
        <authorList>
            <person name="Wiegand S."/>
            <person name="Jogler M."/>
            <person name="Boedeker C."/>
            <person name="Pinto D."/>
            <person name="Vollmers J."/>
            <person name="Rivas-Marin E."/>
            <person name="Kohn T."/>
            <person name="Peeters S.H."/>
            <person name="Heuer A."/>
            <person name="Rast P."/>
            <person name="Oberbeckmann S."/>
            <person name="Bunk B."/>
            <person name="Jeske O."/>
            <person name="Meyerdierks A."/>
            <person name="Storesund J.E."/>
            <person name="Kallscheuer N."/>
            <person name="Luecker S."/>
            <person name="Lage O.M."/>
            <person name="Pohl T."/>
            <person name="Merkel B.J."/>
            <person name="Hornburger P."/>
            <person name="Mueller R.-W."/>
            <person name="Bruemmer F."/>
            <person name="Labrenz M."/>
            <person name="Spormann A.M."/>
            <person name="Op Den Camp H."/>
            <person name="Overmann J."/>
            <person name="Amann R."/>
            <person name="Jetten M.S.M."/>
            <person name="Mascher T."/>
            <person name="Medema M.H."/>
            <person name="Devos D.P."/>
            <person name="Kaster A.-K."/>
            <person name="Ovreas L."/>
            <person name="Rohde M."/>
            <person name="Galperin M.Y."/>
            <person name="Jogler C."/>
        </authorList>
    </citation>
    <scope>NUCLEOTIDE SEQUENCE [LARGE SCALE GENOMIC DNA]</scope>
    <source>
        <strain evidence="1 2">Pla144</strain>
    </source>
</reference>
<proteinExistence type="predicted"/>
<accession>A0A5C6D359</accession>
<gene>
    <name evidence="1" type="ORF">Pla144_09970</name>
</gene>
<evidence type="ECO:0000313" key="2">
    <source>
        <dbReference type="Proteomes" id="UP000318437"/>
    </source>
</evidence>
<dbReference type="InterPro" id="IPR038765">
    <property type="entry name" value="Papain-like_cys_pep_sf"/>
</dbReference>
<dbReference type="AlphaFoldDB" id="A0A5C6D359"/>
<name>A0A5C6D359_9BACT</name>
<keyword evidence="2" id="KW-1185">Reference proteome</keyword>
<dbReference type="Gene3D" id="3.90.1720.10">
    <property type="entry name" value="endopeptidase domain like (from Nostoc punctiforme)"/>
    <property type="match status" value="1"/>
</dbReference>
<sequence length="197" mass="22082">MVKLQKQKLVRLSETASQIWNGDLLLFRGSGLIARLIGTAGRSPYTHAARAIWWGDTLFCCEVRELKGGRAVTLASQVRKFPGRIDVFATNPDNRWAEYDRHGAIQHMLQLTGCDYGYAGLLEAALLHVPLWRILVRPATDDAEVTRRPPFCSEACAMADRIGGRVDPVPHLADRITEPADLARSSFYRYRFTLEGV</sequence>
<dbReference type="SUPFAM" id="SSF54001">
    <property type="entry name" value="Cysteine proteinases"/>
    <property type="match status" value="1"/>
</dbReference>
<dbReference type="Proteomes" id="UP000318437">
    <property type="component" value="Unassembled WGS sequence"/>
</dbReference>